<protein>
    <submittedName>
        <fullName evidence="4">Unannotated protein</fullName>
    </submittedName>
</protein>
<keyword evidence="1" id="KW-1133">Transmembrane helix</keyword>
<accession>A0A6J6KYT6</accession>
<dbReference type="EMBL" id="CAEZWF010000016">
    <property type="protein sequence ID" value="CAB4653189.1"/>
    <property type="molecule type" value="Genomic_DNA"/>
</dbReference>
<keyword evidence="1" id="KW-0812">Transmembrane</keyword>
<evidence type="ECO:0000313" key="3">
    <source>
        <dbReference type="EMBL" id="CAB4651071.1"/>
    </source>
</evidence>
<organism evidence="4">
    <name type="scientific">freshwater metagenome</name>
    <dbReference type="NCBI Taxonomy" id="449393"/>
    <lineage>
        <taxon>unclassified sequences</taxon>
        <taxon>metagenomes</taxon>
        <taxon>ecological metagenomes</taxon>
    </lineage>
</organism>
<evidence type="ECO:0000313" key="4">
    <source>
        <dbReference type="EMBL" id="CAB4653189.1"/>
    </source>
</evidence>
<evidence type="ECO:0000256" key="1">
    <source>
        <dbReference type="SAM" id="Phobius"/>
    </source>
</evidence>
<sequence length="57" mass="6094">MQLTVRSFGSLYSMNRENEVGTKTGKITPYKVFGWVPLALFFAAAGATAAIGVLKAL</sequence>
<evidence type="ECO:0000313" key="2">
    <source>
        <dbReference type="EMBL" id="CAB4647604.1"/>
    </source>
</evidence>
<name>A0A6J6KYT6_9ZZZZ</name>
<feature type="transmembrane region" description="Helical" evidence="1">
    <location>
        <begin position="32"/>
        <end position="54"/>
    </location>
</feature>
<proteinExistence type="predicted"/>
<dbReference type="EMBL" id="CAEZVW010000071">
    <property type="protein sequence ID" value="CAB4647604.1"/>
    <property type="molecule type" value="Genomic_DNA"/>
</dbReference>
<keyword evidence="1" id="KW-0472">Membrane</keyword>
<dbReference type="EMBL" id="CAEZWK010000009">
    <property type="protein sequence ID" value="CAB4651071.1"/>
    <property type="molecule type" value="Genomic_DNA"/>
</dbReference>
<dbReference type="AlphaFoldDB" id="A0A6J6KYT6"/>
<reference evidence="4" key="1">
    <citation type="submission" date="2020-05" db="EMBL/GenBank/DDBJ databases">
        <authorList>
            <person name="Chiriac C."/>
            <person name="Salcher M."/>
            <person name="Ghai R."/>
            <person name="Kavagutti S V."/>
        </authorList>
    </citation>
    <scope>NUCLEOTIDE SEQUENCE</scope>
</reference>
<gene>
    <name evidence="2" type="ORF">UFOPK2157_01054</name>
    <name evidence="4" type="ORF">UFOPK2228_00720</name>
    <name evidence="3" type="ORF">UFOPK2245_00569</name>
</gene>